<dbReference type="EMBL" id="KI392798">
    <property type="protein sequence ID" value="ERN10787.1"/>
    <property type="molecule type" value="Genomic_DNA"/>
</dbReference>
<name>W1PLB1_AMBTC</name>
<organism evidence="1 2">
    <name type="scientific">Amborella trichopoda</name>
    <dbReference type="NCBI Taxonomy" id="13333"/>
    <lineage>
        <taxon>Eukaryota</taxon>
        <taxon>Viridiplantae</taxon>
        <taxon>Streptophyta</taxon>
        <taxon>Embryophyta</taxon>
        <taxon>Tracheophyta</taxon>
        <taxon>Spermatophyta</taxon>
        <taxon>Magnoliopsida</taxon>
        <taxon>Amborellales</taxon>
        <taxon>Amborellaceae</taxon>
        <taxon>Amborella</taxon>
    </lineage>
</organism>
<dbReference type="AlphaFoldDB" id="W1PLB1"/>
<reference evidence="2" key="1">
    <citation type="journal article" date="2013" name="Science">
        <title>The Amborella genome and the evolution of flowering plants.</title>
        <authorList>
            <consortium name="Amborella Genome Project"/>
        </authorList>
    </citation>
    <scope>NUCLEOTIDE SEQUENCE [LARGE SCALE GENOMIC DNA]</scope>
</reference>
<proteinExistence type="predicted"/>
<dbReference type="Proteomes" id="UP000017836">
    <property type="component" value="Unassembled WGS sequence"/>
</dbReference>
<dbReference type="HOGENOM" id="CLU_2515652_0_0_1"/>
<evidence type="ECO:0000313" key="2">
    <source>
        <dbReference type="Proteomes" id="UP000017836"/>
    </source>
</evidence>
<evidence type="ECO:0000313" key="1">
    <source>
        <dbReference type="EMBL" id="ERN10787.1"/>
    </source>
</evidence>
<keyword evidence="2" id="KW-1185">Reference proteome</keyword>
<accession>W1PLB1</accession>
<dbReference type="Gramene" id="ERN10787">
    <property type="protein sequence ID" value="ERN10787"/>
    <property type="gene ID" value="AMTR_s00027p00221270"/>
</dbReference>
<gene>
    <name evidence="1" type="ORF">AMTR_s00027p00221270</name>
</gene>
<protein>
    <submittedName>
        <fullName evidence="1">Uncharacterized protein</fullName>
    </submittedName>
</protein>
<sequence>MVALPATDAIWPNVTRSAFPNQQLGTLKGLGCLARDQAAQFQFSRLQALAFSFPALLSIAANRVATAADYATRVANRLVWTLLLK</sequence>